<protein>
    <submittedName>
        <fullName evidence="2">Uncharacterized protein</fullName>
    </submittedName>
</protein>
<feature type="compositionally biased region" description="Basic and acidic residues" evidence="1">
    <location>
        <begin position="52"/>
        <end position="75"/>
    </location>
</feature>
<dbReference type="Proteomes" id="UP000290289">
    <property type="component" value="Chromosome 16"/>
</dbReference>
<gene>
    <name evidence="2" type="ORF">DVH24_015501</name>
</gene>
<keyword evidence="3" id="KW-1185">Reference proteome</keyword>
<evidence type="ECO:0000313" key="3">
    <source>
        <dbReference type="Proteomes" id="UP000290289"/>
    </source>
</evidence>
<dbReference type="EMBL" id="RDQH01000342">
    <property type="protein sequence ID" value="RXH70879.1"/>
    <property type="molecule type" value="Genomic_DNA"/>
</dbReference>
<sequence length="75" mass="8585">MLPSKAGKVPPKPKQYTIIDNIFHSTKDKHFLHCPKTLLEHLAKNAPTPPKAMKENSAKPKDRDRSDKHTDDEDR</sequence>
<evidence type="ECO:0000256" key="1">
    <source>
        <dbReference type="SAM" id="MobiDB-lite"/>
    </source>
</evidence>
<dbReference type="AlphaFoldDB" id="A0A498HIQ6"/>
<reference evidence="2 3" key="1">
    <citation type="submission" date="2018-10" db="EMBL/GenBank/DDBJ databases">
        <title>A high-quality apple genome assembly.</title>
        <authorList>
            <person name="Hu J."/>
        </authorList>
    </citation>
    <scope>NUCLEOTIDE SEQUENCE [LARGE SCALE GENOMIC DNA]</scope>
    <source>
        <strain evidence="3">cv. HFTH1</strain>
        <tissue evidence="2">Young leaf</tissue>
    </source>
</reference>
<feature type="region of interest" description="Disordered" evidence="1">
    <location>
        <begin position="42"/>
        <end position="75"/>
    </location>
</feature>
<comment type="caution">
    <text evidence="2">The sequence shown here is derived from an EMBL/GenBank/DDBJ whole genome shotgun (WGS) entry which is preliminary data.</text>
</comment>
<evidence type="ECO:0000313" key="2">
    <source>
        <dbReference type="EMBL" id="RXH70879.1"/>
    </source>
</evidence>
<accession>A0A498HIQ6</accession>
<name>A0A498HIQ6_MALDO</name>
<organism evidence="2 3">
    <name type="scientific">Malus domestica</name>
    <name type="common">Apple</name>
    <name type="synonym">Pyrus malus</name>
    <dbReference type="NCBI Taxonomy" id="3750"/>
    <lineage>
        <taxon>Eukaryota</taxon>
        <taxon>Viridiplantae</taxon>
        <taxon>Streptophyta</taxon>
        <taxon>Embryophyta</taxon>
        <taxon>Tracheophyta</taxon>
        <taxon>Spermatophyta</taxon>
        <taxon>Magnoliopsida</taxon>
        <taxon>eudicotyledons</taxon>
        <taxon>Gunneridae</taxon>
        <taxon>Pentapetalae</taxon>
        <taxon>rosids</taxon>
        <taxon>fabids</taxon>
        <taxon>Rosales</taxon>
        <taxon>Rosaceae</taxon>
        <taxon>Amygdaloideae</taxon>
        <taxon>Maleae</taxon>
        <taxon>Malus</taxon>
    </lineage>
</organism>
<proteinExistence type="predicted"/>